<keyword evidence="2" id="KW-0472">Membrane</keyword>
<name>A0ABQ6IXB0_9MICO</name>
<dbReference type="PANTHER" id="PTHR38457:SF1">
    <property type="entry name" value="REGULATOR ABRB-RELATED"/>
    <property type="match status" value="1"/>
</dbReference>
<feature type="transmembrane region" description="Helical" evidence="2">
    <location>
        <begin position="212"/>
        <end position="234"/>
    </location>
</feature>
<evidence type="ECO:0000313" key="4">
    <source>
        <dbReference type="Proteomes" id="UP001157126"/>
    </source>
</evidence>
<keyword evidence="4" id="KW-1185">Reference proteome</keyword>
<evidence type="ECO:0000256" key="2">
    <source>
        <dbReference type="SAM" id="Phobius"/>
    </source>
</evidence>
<accession>A0ABQ6IXB0</accession>
<dbReference type="Proteomes" id="UP001157126">
    <property type="component" value="Unassembled WGS sequence"/>
</dbReference>
<protein>
    <submittedName>
        <fullName evidence="3">Membrane protein</fullName>
    </submittedName>
</protein>
<dbReference type="Pfam" id="PF05145">
    <property type="entry name" value="AbrB"/>
    <property type="match status" value="1"/>
</dbReference>
<feature type="transmembrane region" description="Helical" evidence="2">
    <location>
        <begin position="107"/>
        <end position="128"/>
    </location>
</feature>
<gene>
    <name evidence="3" type="ORF">GCM10025883_41840</name>
</gene>
<dbReference type="PIRSF" id="PIRSF038991">
    <property type="entry name" value="Protein_AbrB"/>
    <property type="match status" value="1"/>
</dbReference>
<feature type="transmembrane region" description="Helical" evidence="2">
    <location>
        <begin position="172"/>
        <end position="192"/>
    </location>
</feature>
<feature type="transmembrane region" description="Helical" evidence="2">
    <location>
        <begin position="355"/>
        <end position="380"/>
    </location>
</feature>
<evidence type="ECO:0000256" key="1">
    <source>
        <dbReference type="SAM" id="MobiDB-lite"/>
    </source>
</evidence>
<feature type="region of interest" description="Disordered" evidence="1">
    <location>
        <begin position="1"/>
        <end position="23"/>
    </location>
</feature>
<dbReference type="InterPro" id="IPR007820">
    <property type="entry name" value="AbrB_fam"/>
</dbReference>
<feature type="transmembrane region" description="Helical" evidence="2">
    <location>
        <begin position="300"/>
        <end position="322"/>
    </location>
</feature>
<feature type="transmembrane region" description="Helical" evidence="2">
    <location>
        <begin position="241"/>
        <end position="262"/>
    </location>
</feature>
<dbReference type="NCBIfam" id="TIGR03082">
    <property type="entry name" value="Gneg_AbrB_dup"/>
    <property type="match status" value="2"/>
</dbReference>
<dbReference type="PANTHER" id="PTHR38457">
    <property type="entry name" value="REGULATOR ABRB-RELATED"/>
    <property type="match status" value="1"/>
</dbReference>
<keyword evidence="2" id="KW-0812">Transmembrane</keyword>
<keyword evidence="2" id="KW-1133">Transmembrane helix</keyword>
<feature type="transmembrane region" description="Helical" evidence="2">
    <location>
        <begin position="268"/>
        <end position="288"/>
    </location>
</feature>
<sequence>MRQGVTVPDDDLGFDPPPHSPDPRPRGVRTWLVVLLVAVVSTAVLAVLGAPSPVLFGALLGGLLVGISRMATPELPRPVSVFGQALLGVSTGAVIDPETLGDFVDHAGPVVLSVLLTIAASILLGQLLRLQRKHRVTPATATFSFIAGGASGVTAVADELGADDRVVAVVQYLRVLIILVGMPVMAVVAFGAPVGSDTQSVAESTGLLFGEITWPALGFTVICLLLGLLLARIVSVPAGNLLLPLSVAAVFAVTGALDPLLGPGATEFPAPLEAVAFAIIGLQVGLRFTRESLRSVARLLPMSTAIILVIIAVSAGIGIVLADVIGISRLDGYLATTPGGLYAVLLTADLAGGDVTFVLAVQVLRLFLVLALAPVIAAYYRRRKA</sequence>
<dbReference type="EMBL" id="BSUO01000001">
    <property type="protein sequence ID" value="GMA42139.1"/>
    <property type="molecule type" value="Genomic_DNA"/>
</dbReference>
<evidence type="ECO:0000313" key="3">
    <source>
        <dbReference type="EMBL" id="GMA42139.1"/>
    </source>
</evidence>
<proteinExistence type="predicted"/>
<feature type="transmembrane region" description="Helical" evidence="2">
    <location>
        <begin position="30"/>
        <end position="48"/>
    </location>
</feature>
<organism evidence="3 4">
    <name type="scientific">Mobilicoccus caccae</name>
    <dbReference type="NCBI Taxonomy" id="1859295"/>
    <lineage>
        <taxon>Bacteria</taxon>
        <taxon>Bacillati</taxon>
        <taxon>Actinomycetota</taxon>
        <taxon>Actinomycetes</taxon>
        <taxon>Micrococcales</taxon>
        <taxon>Dermatophilaceae</taxon>
        <taxon>Mobilicoccus</taxon>
    </lineage>
</organism>
<dbReference type="InterPro" id="IPR017516">
    <property type="entry name" value="AbrB_dup"/>
</dbReference>
<comment type="caution">
    <text evidence="3">The sequence shown here is derived from an EMBL/GenBank/DDBJ whole genome shotgun (WGS) entry which is preliminary data.</text>
</comment>
<reference evidence="4" key="1">
    <citation type="journal article" date="2019" name="Int. J. Syst. Evol. Microbiol.">
        <title>The Global Catalogue of Microorganisms (GCM) 10K type strain sequencing project: providing services to taxonomists for standard genome sequencing and annotation.</title>
        <authorList>
            <consortium name="The Broad Institute Genomics Platform"/>
            <consortium name="The Broad Institute Genome Sequencing Center for Infectious Disease"/>
            <person name="Wu L."/>
            <person name="Ma J."/>
        </authorList>
    </citation>
    <scope>NUCLEOTIDE SEQUENCE [LARGE SCALE GENOMIC DNA]</scope>
    <source>
        <strain evidence="4">NBRC 113072</strain>
    </source>
</reference>